<keyword evidence="6" id="KW-0479">Metal-binding</keyword>
<name>A0A1G5G492_9FIRM</name>
<evidence type="ECO:0000256" key="8">
    <source>
        <dbReference type="ARBA" id="ARBA00022968"/>
    </source>
</evidence>
<dbReference type="EMBL" id="FMUR01000018">
    <property type="protein sequence ID" value="SCY46386.1"/>
    <property type="molecule type" value="Genomic_DNA"/>
</dbReference>
<keyword evidence="13" id="KW-0325">Glycoprotein</keyword>
<dbReference type="InterPro" id="IPR003406">
    <property type="entry name" value="Glyco_trans_14"/>
</dbReference>
<keyword evidence="4" id="KW-0808">Transferase</keyword>
<keyword evidence="12" id="KW-1015">Disulfide bond</keyword>
<dbReference type="InterPro" id="IPR043538">
    <property type="entry name" value="XYLT"/>
</dbReference>
<evidence type="ECO:0000256" key="14">
    <source>
        <dbReference type="ARBA" id="ARBA00042865"/>
    </source>
</evidence>
<reference evidence="16" key="1">
    <citation type="submission" date="2016-10" db="EMBL/GenBank/DDBJ databases">
        <authorList>
            <person name="Varghese N."/>
            <person name="Submissions S."/>
        </authorList>
    </citation>
    <scope>NUCLEOTIDE SEQUENCE [LARGE SCALE GENOMIC DNA]</scope>
    <source>
        <strain evidence="16">XBD2006</strain>
    </source>
</reference>
<evidence type="ECO:0000256" key="11">
    <source>
        <dbReference type="ARBA" id="ARBA00023136"/>
    </source>
</evidence>
<evidence type="ECO:0000256" key="3">
    <source>
        <dbReference type="ARBA" id="ARBA00022676"/>
    </source>
</evidence>
<dbReference type="GO" id="GO:0015012">
    <property type="term" value="P:heparan sulfate proteoglycan biosynthetic process"/>
    <property type="evidence" value="ECO:0007669"/>
    <property type="project" value="TreeGrafter"/>
</dbReference>
<evidence type="ECO:0000256" key="1">
    <source>
        <dbReference type="ARBA" id="ARBA00004323"/>
    </source>
</evidence>
<keyword evidence="8" id="KW-0735">Signal-anchor</keyword>
<dbReference type="GO" id="GO:0016020">
    <property type="term" value="C:membrane"/>
    <property type="evidence" value="ECO:0007669"/>
    <property type="project" value="InterPro"/>
</dbReference>
<evidence type="ECO:0000256" key="4">
    <source>
        <dbReference type="ARBA" id="ARBA00022679"/>
    </source>
</evidence>
<keyword evidence="7" id="KW-0256">Endoplasmic reticulum</keyword>
<evidence type="ECO:0000256" key="10">
    <source>
        <dbReference type="ARBA" id="ARBA00023034"/>
    </source>
</evidence>
<comment type="subcellular location">
    <subcellularLocation>
        <location evidence="2">Endoplasmic reticulum membrane</location>
        <topology evidence="2">Single-pass type II membrane protein</topology>
    </subcellularLocation>
    <subcellularLocation>
        <location evidence="1">Golgi apparatus membrane</location>
        <topology evidence="1">Single-pass type II membrane protein</topology>
    </subcellularLocation>
</comment>
<gene>
    <name evidence="15" type="ORF">SAMN02910451_02714</name>
</gene>
<evidence type="ECO:0000256" key="12">
    <source>
        <dbReference type="ARBA" id="ARBA00023157"/>
    </source>
</evidence>
<keyword evidence="10" id="KW-0333">Golgi apparatus</keyword>
<evidence type="ECO:0000256" key="6">
    <source>
        <dbReference type="ARBA" id="ARBA00022723"/>
    </source>
</evidence>
<keyword evidence="11" id="KW-0472">Membrane</keyword>
<dbReference type="PANTHER" id="PTHR46025:SF3">
    <property type="entry name" value="XYLOSYLTRANSFERASE OXT"/>
    <property type="match status" value="1"/>
</dbReference>
<evidence type="ECO:0000256" key="2">
    <source>
        <dbReference type="ARBA" id="ARBA00004648"/>
    </source>
</evidence>
<dbReference type="Proteomes" id="UP000183047">
    <property type="component" value="Unassembled WGS sequence"/>
</dbReference>
<evidence type="ECO:0000256" key="13">
    <source>
        <dbReference type="ARBA" id="ARBA00023180"/>
    </source>
</evidence>
<evidence type="ECO:0000313" key="16">
    <source>
        <dbReference type="Proteomes" id="UP000183047"/>
    </source>
</evidence>
<evidence type="ECO:0000256" key="9">
    <source>
        <dbReference type="ARBA" id="ARBA00022989"/>
    </source>
</evidence>
<keyword evidence="3" id="KW-0328">Glycosyltransferase</keyword>
<accession>A0A1G5G492</accession>
<protein>
    <recommendedName>
        <fullName evidence="14">Peptide O-xylosyltransferase</fullName>
    </recommendedName>
</protein>
<keyword evidence="16" id="KW-1185">Reference proteome</keyword>
<proteinExistence type="predicted"/>
<dbReference type="GO" id="GO:0046872">
    <property type="term" value="F:metal ion binding"/>
    <property type="evidence" value="ECO:0007669"/>
    <property type="project" value="UniProtKB-KW"/>
</dbReference>
<keyword evidence="5" id="KW-0812">Transmembrane</keyword>
<dbReference type="Pfam" id="PF02485">
    <property type="entry name" value="Branch"/>
    <property type="match status" value="1"/>
</dbReference>
<dbReference type="PANTHER" id="PTHR46025">
    <property type="entry name" value="XYLOSYLTRANSFERASE OXT"/>
    <property type="match status" value="1"/>
</dbReference>
<organism evidence="15 16">
    <name type="scientific">Butyrivibrio hungatei</name>
    <dbReference type="NCBI Taxonomy" id="185008"/>
    <lineage>
        <taxon>Bacteria</taxon>
        <taxon>Bacillati</taxon>
        <taxon>Bacillota</taxon>
        <taxon>Clostridia</taxon>
        <taxon>Lachnospirales</taxon>
        <taxon>Lachnospiraceae</taxon>
        <taxon>Butyrivibrio</taxon>
    </lineage>
</organism>
<dbReference type="GO" id="GO:0030158">
    <property type="term" value="F:protein xylosyltransferase activity"/>
    <property type="evidence" value="ECO:0007669"/>
    <property type="project" value="InterPro"/>
</dbReference>
<dbReference type="OrthoDB" id="7943907at2"/>
<evidence type="ECO:0000256" key="7">
    <source>
        <dbReference type="ARBA" id="ARBA00022824"/>
    </source>
</evidence>
<keyword evidence="9" id="KW-1133">Transmembrane helix</keyword>
<evidence type="ECO:0000256" key="5">
    <source>
        <dbReference type="ARBA" id="ARBA00022692"/>
    </source>
</evidence>
<dbReference type="RefSeq" id="WP_074463132.1">
    <property type="nucleotide sequence ID" value="NZ_FMUR01000018.1"/>
</dbReference>
<evidence type="ECO:0000313" key="15">
    <source>
        <dbReference type="EMBL" id="SCY46386.1"/>
    </source>
</evidence>
<dbReference type="AlphaFoldDB" id="A0A1G5G492"/>
<sequence>MGKHAYLIMAHHRPDLLHELLEALDDTRNDIYIHVDRKSSENGWDYKTRKSKVVLVKPMSVNWGGYSQIECEYRLFKEAFSGGPYDYYHLMTGVTYPLKSQDYIHDFFDAHKGTEFVGFDNKEDYSFRARYYYLFSEAGKRVGLVNRAKWRLREYWLEIQEKYHFDRLKKAPFRNIEIKKGLAYVSVTNELVKYILDQKKVVKKLLGHSISGDEIFIQTLVYGSEFRGKVYDYNNEFDGCMRIMAWDDVYGNREGHNYIIQDLDALMNSDKLFALKFEGKDGLALIKELKKKNGTNNASIDNHTNL</sequence>
<dbReference type="GO" id="GO:0050650">
    <property type="term" value="P:chondroitin sulfate proteoglycan biosynthetic process"/>
    <property type="evidence" value="ECO:0007669"/>
    <property type="project" value="TreeGrafter"/>
</dbReference>